<accession>A0ABX1RPK4</accession>
<evidence type="ECO:0000259" key="2">
    <source>
        <dbReference type="Pfam" id="PF09350"/>
    </source>
</evidence>
<feature type="domain" description="DnaJ homologue subfamily C member 28 conserved" evidence="2">
    <location>
        <begin position="54"/>
        <end position="124"/>
    </location>
</feature>
<sequence length="207" mass="22911">MVLGGSPAAVTRVGLSISLGTARSFQPWVRSGRSGRCVGGDAVVDPGGHRYESVVDKQIRLAQERGDFDNLPGKGKPLPGLDDPHDEMWWVKSYLRHEGLSNDALLPPSIQLRKEVDRLPGTLRELPTEQAVRDAVAELNMRIVDFLRAPSGPRVRIGPVNADHAVSRWRTERTAPAPAVDPAAPEPQPRPRPRPTTPWWRRLLRRG</sequence>
<evidence type="ECO:0000313" key="4">
    <source>
        <dbReference type="Proteomes" id="UP001296706"/>
    </source>
</evidence>
<proteinExistence type="predicted"/>
<evidence type="ECO:0000256" key="1">
    <source>
        <dbReference type="SAM" id="MobiDB-lite"/>
    </source>
</evidence>
<reference evidence="3 4" key="1">
    <citation type="submission" date="2020-04" db="EMBL/GenBank/DDBJ databases">
        <authorList>
            <person name="Klaysubun C."/>
            <person name="Duangmal K."/>
            <person name="Lipun K."/>
        </authorList>
    </citation>
    <scope>NUCLEOTIDE SEQUENCE [LARGE SCALE GENOMIC DNA]</scope>
    <source>
        <strain evidence="3 4">JCM 11839</strain>
    </source>
</reference>
<keyword evidence="4" id="KW-1185">Reference proteome</keyword>
<name>A0ABX1RPK4_9PSEU</name>
<organism evidence="3 4">
    <name type="scientific">Pseudonocardia xinjiangensis</name>
    <dbReference type="NCBI Taxonomy" id="75289"/>
    <lineage>
        <taxon>Bacteria</taxon>
        <taxon>Bacillati</taxon>
        <taxon>Actinomycetota</taxon>
        <taxon>Actinomycetes</taxon>
        <taxon>Pseudonocardiales</taxon>
        <taxon>Pseudonocardiaceae</taxon>
        <taxon>Pseudonocardia</taxon>
    </lineage>
</organism>
<evidence type="ECO:0000313" key="3">
    <source>
        <dbReference type="EMBL" id="NMH81188.1"/>
    </source>
</evidence>
<protein>
    <submittedName>
        <fullName evidence="3">DUF1992 domain-containing protein</fullName>
    </submittedName>
</protein>
<gene>
    <name evidence="3" type="ORF">HF577_29355</name>
</gene>
<dbReference type="EMBL" id="JAAXKY010000134">
    <property type="protein sequence ID" value="NMH81188.1"/>
    <property type="molecule type" value="Genomic_DNA"/>
</dbReference>
<feature type="compositionally biased region" description="Pro residues" evidence="1">
    <location>
        <begin position="184"/>
        <end position="196"/>
    </location>
</feature>
<dbReference type="InterPro" id="IPR018961">
    <property type="entry name" value="DnaJ_homolog_subfam-C_membr-28"/>
</dbReference>
<feature type="region of interest" description="Disordered" evidence="1">
    <location>
        <begin position="166"/>
        <end position="207"/>
    </location>
</feature>
<comment type="caution">
    <text evidence="3">The sequence shown here is derived from an EMBL/GenBank/DDBJ whole genome shotgun (WGS) entry which is preliminary data.</text>
</comment>
<dbReference type="Pfam" id="PF09350">
    <property type="entry name" value="DJC28_CD"/>
    <property type="match status" value="1"/>
</dbReference>
<dbReference type="Proteomes" id="UP001296706">
    <property type="component" value="Unassembled WGS sequence"/>
</dbReference>